<evidence type="ECO:0000313" key="3">
    <source>
        <dbReference type="Proteomes" id="UP001162734"/>
    </source>
</evidence>
<dbReference type="InterPro" id="IPR036736">
    <property type="entry name" value="ACP-like_sf"/>
</dbReference>
<keyword evidence="3" id="KW-1185">Reference proteome</keyword>
<dbReference type="Gene3D" id="1.10.1200.10">
    <property type="entry name" value="ACP-like"/>
    <property type="match status" value="1"/>
</dbReference>
<dbReference type="PROSITE" id="PS50075">
    <property type="entry name" value="CARRIER"/>
    <property type="match status" value="1"/>
</dbReference>
<dbReference type="SUPFAM" id="SSF47336">
    <property type="entry name" value="ACP-like"/>
    <property type="match status" value="1"/>
</dbReference>
<dbReference type="Proteomes" id="UP001162734">
    <property type="component" value="Chromosome"/>
</dbReference>
<dbReference type="EMBL" id="AP025592">
    <property type="protein sequence ID" value="BDG10135.1"/>
    <property type="molecule type" value="Genomic_DNA"/>
</dbReference>
<organism evidence="2 3">
    <name type="scientific">Anaeromyxobacter paludicola</name>
    <dbReference type="NCBI Taxonomy" id="2918171"/>
    <lineage>
        <taxon>Bacteria</taxon>
        <taxon>Pseudomonadati</taxon>
        <taxon>Myxococcota</taxon>
        <taxon>Myxococcia</taxon>
        <taxon>Myxococcales</taxon>
        <taxon>Cystobacterineae</taxon>
        <taxon>Anaeromyxobacteraceae</taxon>
        <taxon>Anaeromyxobacter</taxon>
    </lineage>
</organism>
<evidence type="ECO:0000259" key="1">
    <source>
        <dbReference type="PROSITE" id="PS50075"/>
    </source>
</evidence>
<name>A0ABM7XE29_9BACT</name>
<accession>A0ABM7XE29</accession>
<proteinExistence type="predicted"/>
<reference evidence="3" key="1">
    <citation type="journal article" date="2022" name="Int. J. Syst. Evol. Microbiol.">
        <title>Anaeromyxobacter oryzae sp. nov., Anaeromyxobacter diazotrophicus sp. nov. and Anaeromyxobacter paludicola sp. nov., isolated from paddy soils.</title>
        <authorList>
            <person name="Itoh H."/>
            <person name="Xu Z."/>
            <person name="Mise K."/>
            <person name="Masuda Y."/>
            <person name="Ushijima N."/>
            <person name="Hayakawa C."/>
            <person name="Shiratori Y."/>
            <person name="Senoo K."/>
        </authorList>
    </citation>
    <scope>NUCLEOTIDE SEQUENCE [LARGE SCALE GENOMIC DNA]</scope>
    <source>
        <strain evidence="3">Red630</strain>
    </source>
</reference>
<dbReference type="Pfam" id="PF00550">
    <property type="entry name" value="PP-binding"/>
    <property type="match status" value="1"/>
</dbReference>
<protein>
    <recommendedName>
        <fullName evidence="1">Carrier domain-containing protein</fullName>
    </recommendedName>
</protein>
<gene>
    <name evidence="2" type="ORF">AMPC_32480</name>
</gene>
<evidence type="ECO:0000313" key="2">
    <source>
        <dbReference type="EMBL" id="BDG10135.1"/>
    </source>
</evidence>
<dbReference type="InterPro" id="IPR009081">
    <property type="entry name" value="PP-bd_ACP"/>
</dbReference>
<feature type="domain" description="Carrier" evidence="1">
    <location>
        <begin position="1"/>
        <end position="78"/>
    </location>
</feature>
<dbReference type="RefSeq" id="WP_248342529.1">
    <property type="nucleotide sequence ID" value="NZ_AP025592.1"/>
</dbReference>
<sequence length="85" mass="8961">MSGREAAVAAEIRRLAREELKLEGEVGADEELAGQLDSMALLALVVAVEDRFLVVLTDDDAAGARTLTDLARLVVAKQVAAEGAR</sequence>